<accession>A0ACC0LNQ2</accession>
<evidence type="ECO:0000313" key="2">
    <source>
        <dbReference type="Proteomes" id="UP001062846"/>
    </source>
</evidence>
<sequence length="90" mass="10230">MDAAITLGVEKLKVIRDSNLVVSQANGDWKVREEKLKPYHQDLEELIPRLNKVTFTHIPRLKNQFLDALAALASMIKLPTGVKLWPIVIE</sequence>
<name>A0ACC0LNQ2_RHOML</name>
<dbReference type="Proteomes" id="UP001062846">
    <property type="component" value="Chromosome 11"/>
</dbReference>
<reference evidence="1" key="1">
    <citation type="submission" date="2022-02" db="EMBL/GenBank/DDBJ databases">
        <title>Plant Genome Project.</title>
        <authorList>
            <person name="Zhang R.-G."/>
        </authorList>
    </citation>
    <scope>NUCLEOTIDE SEQUENCE</scope>
    <source>
        <strain evidence="1">AT1</strain>
    </source>
</reference>
<gene>
    <name evidence="1" type="ORF">RHMOL_Rhmol11G0041700</name>
</gene>
<organism evidence="1 2">
    <name type="scientific">Rhododendron molle</name>
    <name type="common">Chinese azalea</name>
    <name type="synonym">Azalea mollis</name>
    <dbReference type="NCBI Taxonomy" id="49168"/>
    <lineage>
        <taxon>Eukaryota</taxon>
        <taxon>Viridiplantae</taxon>
        <taxon>Streptophyta</taxon>
        <taxon>Embryophyta</taxon>
        <taxon>Tracheophyta</taxon>
        <taxon>Spermatophyta</taxon>
        <taxon>Magnoliopsida</taxon>
        <taxon>eudicotyledons</taxon>
        <taxon>Gunneridae</taxon>
        <taxon>Pentapetalae</taxon>
        <taxon>asterids</taxon>
        <taxon>Ericales</taxon>
        <taxon>Ericaceae</taxon>
        <taxon>Ericoideae</taxon>
        <taxon>Rhodoreae</taxon>
        <taxon>Rhododendron</taxon>
    </lineage>
</organism>
<comment type="caution">
    <text evidence="1">The sequence shown here is derived from an EMBL/GenBank/DDBJ whole genome shotgun (WGS) entry which is preliminary data.</text>
</comment>
<protein>
    <submittedName>
        <fullName evidence="1">Uncharacterized protein</fullName>
    </submittedName>
</protein>
<proteinExistence type="predicted"/>
<dbReference type="EMBL" id="CM046398">
    <property type="protein sequence ID" value="KAI8530249.1"/>
    <property type="molecule type" value="Genomic_DNA"/>
</dbReference>
<keyword evidence="2" id="KW-1185">Reference proteome</keyword>
<evidence type="ECO:0000313" key="1">
    <source>
        <dbReference type="EMBL" id="KAI8530249.1"/>
    </source>
</evidence>